<organism evidence="4 6">
    <name type="scientific">Vibrio panuliri</name>
    <dbReference type="NCBI Taxonomy" id="1381081"/>
    <lineage>
        <taxon>Bacteria</taxon>
        <taxon>Pseudomonadati</taxon>
        <taxon>Pseudomonadota</taxon>
        <taxon>Gammaproteobacteria</taxon>
        <taxon>Vibrionales</taxon>
        <taxon>Vibrionaceae</taxon>
        <taxon>Vibrio</taxon>
    </lineage>
</organism>
<name>A0A1Q9HLM5_9VIBR</name>
<sequence>MRKSLLALGVVAAVSAVPAQAEYLFGFGSMYIDYQKWGQGFGNDASNFGQEISERDQAVIGIEGGAVFDWGQIYGFYDYEGIDRAGDDRGASLKGTIHYNLTESGVSLYAQVYNTDKDKNPVLHEQNRVLGLGYTGLKGDGWGFTPFIGFHQVNTEGGVSGSNGGMFGYVGYYNTDIGGQNFTFSTWNELEFARNDEYAAIQSTDFASGVDSESWGLNGSLNAMWNVTDHISTGILYRYTVNKLARKDYQDILIYRIQYNF</sequence>
<dbReference type="GO" id="GO:0009279">
    <property type="term" value="C:cell outer membrane"/>
    <property type="evidence" value="ECO:0007669"/>
    <property type="project" value="InterPro"/>
</dbReference>
<dbReference type="STRING" id="1381081.BIY22_17725"/>
<dbReference type="RefSeq" id="WP_075706806.1">
    <property type="nucleotide sequence ID" value="NZ_AP019654.1"/>
</dbReference>
<dbReference type="Proteomes" id="UP000186313">
    <property type="component" value="Unassembled WGS sequence"/>
</dbReference>
<evidence type="ECO:0000256" key="2">
    <source>
        <dbReference type="SAM" id="SignalP"/>
    </source>
</evidence>
<accession>A0A1Q9HLM5</accession>
<feature type="signal peptide" evidence="2">
    <location>
        <begin position="1"/>
        <end position="21"/>
    </location>
</feature>
<dbReference type="OrthoDB" id="6474234at2"/>
<comment type="similarity">
    <text evidence="1">Belongs to the nucleoside-specific channel-forming outer membrane porin (Tsx) (TC 1.B.10) family.</text>
</comment>
<dbReference type="InterPro" id="IPR018013">
    <property type="entry name" value="Channel_Tsx-like"/>
</dbReference>
<evidence type="ECO:0000256" key="1">
    <source>
        <dbReference type="ARBA" id="ARBA00008728"/>
    </source>
</evidence>
<protein>
    <recommendedName>
        <fullName evidence="7">Porin</fullName>
    </recommendedName>
</protein>
<gene>
    <name evidence="3" type="ORF">BIY20_16395</name>
    <name evidence="4" type="ORF">BIY22_17725</name>
</gene>
<dbReference type="EMBL" id="MJMH01000225">
    <property type="protein sequence ID" value="OLQ85161.1"/>
    <property type="molecule type" value="Genomic_DNA"/>
</dbReference>
<evidence type="ECO:0000313" key="6">
    <source>
        <dbReference type="Proteomes" id="UP000186313"/>
    </source>
</evidence>
<evidence type="ECO:0000313" key="3">
    <source>
        <dbReference type="EMBL" id="OLQ85161.1"/>
    </source>
</evidence>
<dbReference type="InterPro" id="IPR036777">
    <property type="entry name" value="Channel_Tsx-like_sf"/>
</dbReference>
<dbReference type="SUPFAM" id="SSF111364">
    <property type="entry name" value="Tsx-like channel"/>
    <property type="match status" value="1"/>
</dbReference>
<evidence type="ECO:0008006" key="7">
    <source>
        <dbReference type="Google" id="ProtNLM"/>
    </source>
</evidence>
<reference evidence="5 6" key="1">
    <citation type="submission" date="2016-09" db="EMBL/GenBank/DDBJ databases">
        <title>Genomic Taxonomy of the Vibrionaceae.</title>
        <authorList>
            <person name="Gonzalez-Castillo A."/>
            <person name="Gomez-Gil B."/>
            <person name="Enciso-Ibarra K."/>
        </authorList>
    </citation>
    <scope>NUCLEOTIDE SEQUENCE [LARGE SCALE GENOMIC DNA]</scope>
    <source>
        <strain evidence="3 5">CAIM 1902</strain>
        <strain evidence="4 6">CAIM 703</strain>
    </source>
</reference>
<evidence type="ECO:0000313" key="4">
    <source>
        <dbReference type="EMBL" id="OLQ91512.1"/>
    </source>
</evidence>
<dbReference type="Pfam" id="PF03502">
    <property type="entry name" value="Channel_Tsx"/>
    <property type="match status" value="1"/>
</dbReference>
<dbReference type="Proteomes" id="UP000186039">
    <property type="component" value="Unassembled WGS sequence"/>
</dbReference>
<keyword evidence="5" id="KW-1185">Reference proteome</keyword>
<comment type="caution">
    <text evidence="4">The sequence shown here is derived from an EMBL/GenBank/DDBJ whole genome shotgun (WGS) entry which is preliminary data.</text>
</comment>
<proteinExistence type="inferred from homology"/>
<dbReference type="EMBL" id="MJMJ01000008">
    <property type="protein sequence ID" value="OLQ91512.1"/>
    <property type="molecule type" value="Genomic_DNA"/>
</dbReference>
<feature type="chain" id="PRO_5043149033" description="Porin" evidence="2">
    <location>
        <begin position="22"/>
        <end position="261"/>
    </location>
</feature>
<dbReference type="AlphaFoldDB" id="A0A1Q9HLM5"/>
<evidence type="ECO:0000313" key="5">
    <source>
        <dbReference type="Proteomes" id="UP000186039"/>
    </source>
</evidence>
<keyword evidence="2" id="KW-0732">Signal</keyword>